<reference evidence="2 3" key="1">
    <citation type="submission" date="2017-06" db="EMBL/GenBank/DDBJ databases">
        <authorList>
            <person name="Kim H.J."/>
            <person name="Triplett B.A."/>
        </authorList>
    </citation>
    <scope>NUCLEOTIDE SEQUENCE [LARGE SCALE GENOMIC DNA]</scope>
    <source>
        <strain evidence="2 3">DSM 18704</strain>
    </source>
</reference>
<proteinExistence type="predicted"/>
<sequence length="294" mass="32462">MPCLWERSVTKKFVAFAMLSLLAALGLSRPAAAAPRDLTQYPLQVHILSDSWGGGVHRGYHGHGKGNVVEGSEIHGMEYQFHCVNRFFTSDADEDYPARWKKPGLKLEIVMGVIGSETKTRTCDLEVALKEKVYVKDHGKVESVSFEEYNRANGNRWNRATALNPRDADPKNYPLEMDVMAVRWKDGAGGLMTGSGQGNMKTERGLAAVDFTIGCPMKLDPLPDGRFYHARWRGEQGKQMTLLVEIPGNAPAVCELATTVHADVYVRQASGTLQAVPAAEYQRMLHNDATVGSR</sequence>
<keyword evidence="3" id="KW-1185">Reference proteome</keyword>
<evidence type="ECO:0000313" key="2">
    <source>
        <dbReference type="EMBL" id="SNS26634.1"/>
    </source>
</evidence>
<feature type="chain" id="PRO_5013009086" description="Methane oxygenase PmoA" evidence="1">
    <location>
        <begin position="34"/>
        <end position="294"/>
    </location>
</feature>
<feature type="signal peptide" evidence="1">
    <location>
        <begin position="1"/>
        <end position="33"/>
    </location>
</feature>
<evidence type="ECO:0000256" key="1">
    <source>
        <dbReference type="SAM" id="SignalP"/>
    </source>
</evidence>
<keyword evidence="1" id="KW-0732">Signal</keyword>
<evidence type="ECO:0000313" key="3">
    <source>
        <dbReference type="Proteomes" id="UP000198356"/>
    </source>
</evidence>
<dbReference type="EMBL" id="FZOU01000001">
    <property type="protein sequence ID" value="SNS26634.1"/>
    <property type="molecule type" value="Genomic_DNA"/>
</dbReference>
<name>A0A239D464_9BACT</name>
<accession>A0A239D464</accession>
<organism evidence="2 3">
    <name type="scientific">Granulicella rosea</name>
    <dbReference type="NCBI Taxonomy" id="474952"/>
    <lineage>
        <taxon>Bacteria</taxon>
        <taxon>Pseudomonadati</taxon>
        <taxon>Acidobacteriota</taxon>
        <taxon>Terriglobia</taxon>
        <taxon>Terriglobales</taxon>
        <taxon>Acidobacteriaceae</taxon>
        <taxon>Granulicella</taxon>
    </lineage>
</organism>
<evidence type="ECO:0008006" key="4">
    <source>
        <dbReference type="Google" id="ProtNLM"/>
    </source>
</evidence>
<dbReference type="AlphaFoldDB" id="A0A239D464"/>
<protein>
    <recommendedName>
        <fullName evidence="4">Methane oxygenase PmoA</fullName>
    </recommendedName>
</protein>
<dbReference type="Proteomes" id="UP000198356">
    <property type="component" value="Unassembled WGS sequence"/>
</dbReference>
<gene>
    <name evidence="2" type="ORF">SAMN05421770_101258</name>
</gene>